<reference evidence="5 6" key="1">
    <citation type="submission" date="2015-05" db="EMBL/GenBank/DDBJ databases">
        <title>Distinctive expansion of gene families associated with plant cell wall degradation and secondary metabolism in the genomes of grapevine trunk pathogens.</title>
        <authorList>
            <person name="Lawrence D.P."/>
            <person name="Travadon R."/>
            <person name="Rolshausen P.E."/>
            <person name="Baumgartner K."/>
        </authorList>
    </citation>
    <scope>NUCLEOTIDE SEQUENCE [LARGE SCALE GENOMIC DNA]</scope>
    <source>
        <strain evidence="5">DA912</strain>
    </source>
</reference>
<dbReference type="CDD" id="cd02947">
    <property type="entry name" value="TRX_family"/>
    <property type="match status" value="1"/>
</dbReference>
<organism evidence="5 6">
    <name type="scientific">Diaporthe ampelina</name>
    <dbReference type="NCBI Taxonomy" id="1214573"/>
    <lineage>
        <taxon>Eukaryota</taxon>
        <taxon>Fungi</taxon>
        <taxon>Dikarya</taxon>
        <taxon>Ascomycota</taxon>
        <taxon>Pezizomycotina</taxon>
        <taxon>Sordariomycetes</taxon>
        <taxon>Sordariomycetidae</taxon>
        <taxon>Diaporthales</taxon>
        <taxon>Diaporthaceae</taxon>
        <taxon>Diaporthe</taxon>
    </lineage>
</organism>
<dbReference type="InterPro" id="IPR036249">
    <property type="entry name" value="Thioredoxin-like_sf"/>
</dbReference>
<dbReference type="AlphaFoldDB" id="A0A0G2HW45"/>
<dbReference type="OrthoDB" id="2121326at2759"/>
<evidence type="ECO:0000313" key="5">
    <source>
        <dbReference type="EMBL" id="KKY38958.1"/>
    </source>
</evidence>
<dbReference type="PRINTS" id="PR00421">
    <property type="entry name" value="THIOREDOXIN"/>
</dbReference>
<keyword evidence="6" id="KW-1185">Reference proteome</keyword>
<dbReference type="PROSITE" id="PS51352">
    <property type="entry name" value="THIOREDOXIN_2"/>
    <property type="match status" value="1"/>
</dbReference>
<dbReference type="NCBIfam" id="TIGR01068">
    <property type="entry name" value="thioredoxin"/>
    <property type="match status" value="1"/>
</dbReference>
<dbReference type="Gene3D" id="3.40.30.10">
    <property type="entry name" value="Glutaredoxin"/>
    <property type="match status" value="1"/>
</dbReference>
<keyword evidence="5" id="KW-0689">Ribosomal protein</keyword>
<dbReference type="InterPro" id="IPR005746">
    <property type="entry name" value="Thioredoxin"/>
</dbReference>
<feature type="region of interest" description="Disordered" evidence="3">
    <location>
        <begin position="181"/>
        <end position="215"/>
    </location>
</feature>
<feature type="compositionally biased region" description="Low complexity" evidence="3">
    <location>
        <begin position="183"/>
        <end position="205"/>
    </location>
</feature>
<evidence type="ECO:0000256" key="2">
    <source>
        <dbReference type="ARBA" id="ARBA00023157"/>
    </source>
</evidence>
<dbReference type="InterPro" id="IPR017937">
    <property type="entry name" value="Thioredoxin_CS"/>
</dbReference>
<keyword evidence="2" id="KW-1015">Disulfide bond</keyword>
<proteinExistence type="inferred from homology"/>
<reference evidence="5 6" key="2">
    <citation type="submission" date="2015-05" db="EMBL/GenBank/DDBJ databases">
        <authorList>
            <person name="Morales-Cruz A."/>
            <person name="Amrine K.C."/>
            <person name="Cantu D."/>
        </authorList>
    </citation>
    <scope>NUCLEOTIDE SEQUENCE [LARGE SCALE GENOMIC DNA]</scope>
    <source>
        <strain evidence="5">DA912</strain>
    </source>
</reference>
<dbReference type="Pfam" id="PF00085">
    <property type="entry name" value="Thioredoxin"/>
    <property type="match status" value="1"/>
</dbReference>
<dbReference type="PANTHER" id="PTHR46115">
    <property type="entry name" value="THIOREDOXIN-LIKE PROTEIN 1"/>
    <property type="match status" value="1"/>
</dbReference>
<dbReference type="InterPro" id="IPR013766">
    <property type="entry name" value="Thioredoxin_domain"/>
</dbReference>
<dbReference type="FunFam" id="3.40.30.10:FF:000245">
    <property type="entry name" value="Thioredoxin"/>
    <property type="match status" value="1"/>
</dbReference>
<dbReference type="SUPFAM" id="SSF52833">
    <property type="entry name" value="Thioredoxin-like"/>
    <property type="match status" value="1"/>
</dbReference>
<dbReference type="GO" id="GO:0015035">
    <property type="term" value="F:protein-disulfide reductase activity"/>
    <property type="evidence" value="ECO:0007669"/>
    <property type="project" value="InterPro"/>
</dbReference>
<comment type="similarity">
    <text evidence="1">Belongs to the thioredoxin family.</text>
</comment>
<dbReference type="GO" id="GO:0005840">
    <property type="term" value="C:ribosome"/>
    <property type="evidence" value="ECO:0007669"/>
    <property type="project" value="UniProtKB-KW"/>
</dbReference>
<sequence length="215" mass="22836">MAVHVGSSSEWRQILQSTIVVADFYADWCGPCKMIAPTFESLATKFSKPKRITFAKINVDNQKDIASQYGVRAMPTFMIFKNGSAIETIQGANPPALTAAVEKAAKLAGPTTGAGFSVPGRTLGGNGPAGQSRESLRRPIKWDLNNFLNAIINFFGLYLVSLFSFDPYKAAETSRYNVHNPVAPATTSSSSAAGGGAKKPAPKATFRTLADLGGD</sequence>
<accession>A0A0G2HW45</accession>
<dbReference type="PROSITE" id="PS00194">
    <property type="entry name" value="THIOREDOXIN_1"/>
    <property type="match status" value="1"/>
</dbReference>
<evidence type="ECO:0000256" key="3">
    <source>
        <dbReference type="SAM" id="MobiDB-lite"/>
    </source>
</evidence>
<comment type="caution">
    <text evidence="5">The sequence shown here is derived from an EMBL/GenBank/DDBJ whole genome shotgun (WGS) entry which is preliminary data.</text>
</comment>
<evidence type="ECO:0000313" key="6">
    <source>
        <dbReference type="Proteomes" id="UP000034680"/>
    </source>
</evidence>
<dbReference type="STRING" id="1214573.A0A0G2HW45"/>
<evidence type="ECO:0000259" key="4">
    <source>
        <dbReference type="PROSITE" id="PS51352"/>
    </source>
</evidence>
<keyword evidence="5" id="KW-0687">Ribonucleoprotein</keyword>
<feature type="domain" description="Thioredoxin" evidence="4">
    <location>
        <begin position="1"/>
        <end position="106"/>
    </location>
</feature>
<gene>
    <name evidence="5" type="ORF">UCDDA912_g00990</name>
</gene>
<dbReference type="EMBL" id="LCUC01000041">
    <property type="protein sequence ID" value="KKY38958.1"/>
    <property type="molecule type" value="Genomic_DNA"/>
</dbReference>
<name>A0A0G2HW45_9PEZI</name>
<dbReference type="Proteomes" id="UP000034680">
    <property type="component" value="Unassembled WGS sequence"/>
</dbReference>
<protein>
    <submittedName>
        <fullName evidence="5">Putative 37s ribosomal protein rsm22</fullName>
    </submittedName>
</protein>
<evidence type="ECO:0000256" key="1">
    <source>
        <dbReference type="ARBA" id="ARBA00008987"/>
    </source>
</evidence>